<dbReference type="AlphaFoldDB" id="A0A4P2QPD0"/>
<dbReference type="InterPro" id="IPR006311">
    <property type="entry name" value="TAT_signal"/>
</dbReference>
<evidence type="ECO:0000313" key="2">
    <source>
        <dbReference type="Proteomes" id="UP000295497"/>
    </source>
</evidence>
<gene>
    <name evidence="1" type="ORF">SOCE836_038420</name>
</gene>
<proteinExistence type="predicted"/>
<organism evidence="1 2">
    <name type="scientific">Sorangium cellulosum</name>
    <name type="common">Polyangium cellulosum</name>
    <dbReference type="NCBI Taxonomy" id="56"/>
    <lineage>
        <taxon>Bacteria</taxon>
        <taxon>Pseudomonadati</taxon>
        <taxon>Myxococcota</taxon>
        <taxon>Polyangia</taxon>
        <taxon>Polyangiales</taxon>
        <taxon>Polyangiaceae</taxon>
        <taxon>Sorangium</taxon>
    </lineage>
</organism>
<evidence type="ECO:0000313" key="1">
    <source>
        <dbReference type="EMBL" id="AUX31711.1"/>
    </source>
</evidence>
<name>A0A4P2QPD0_SORCE</name>
<reference evidence="1 2" key="1">
    <citation type="submission" date="2015-09" db="EMBL/GenBank/DDBJ databases">
        <title>Sorangium comparison.</title>
        <authorList>
            <person name="Zaburannyi N."/>
            <person name="Bunk B."/>
            <person name="Overmann J."/>
            <person name="Mueller R."/>
        </authorList>
    </citation>
    <scope>NUCLEOTIDE SEQUENCE [LARGE SCALE GENOMIC DNA]</scope>
    <source>
        <strain evidence="1 2">So ce836</strain>
    </source>
</reference>
<dbReference type="EMBL" id="CP012672">
    <property type="protein sequence ID" value="AUX31711.1"/>
    <property type="molecule type" value="Genomic_DNA"/>
</dbReference>
<sequence>MTTTNKAARGSVEPARVLRPARERRAVAKALAGAVALAALAGASTARADGDRAARADGDGAYGRLDGDLDLRAGAGASFASGGPALCAHGAAAYLSTAGLYAHYTDALGARGATVARSIAGGVFIQPLFLGRYASDLELGAPWLDLLIDSVALGVGSFWEAPPGGGLASEPGLELSLSLDVPLLGRATGPFLGVRGALRWGGPALAGDASPRHEQRALVSIALSWHHVVSAHIVDAGDRAPARVAARRSEAGAGGR</sequence>
<accession>A0A4P2QPD0</accession>
<dbReference type="RefSeq" id="WP_129575453.1">
    <property type="nucleotide sequence ID" value="NZ_CP012672.1"/>
</dbReference>
<protein>
    <submittedName>
        <fullName evidence="1">Uncharacterized protein</fullName>
    </submittedName>
</protein>
<dbReference type="PROSITE" id="PS51318">
    <property type="entry name" value="TAT"/>
    <property type="match status" value="1"/>
</dbReference>
<dbReference type="Proteomes" id="UP000295497">
    <property type="component" value="Chromosome"/>
</dbReference>